<comment type="caution">
    <text evidence="1">The sequence shown here is derived from an EMBL/GenBank/DDBJ whole genome shotgun (WGS) entry which is preliminary data.</text>
</comment>
<gene>
    <name evidence="1" type="ORF">BDR25DRAFT_348183</name>
</gene>
<evidence type="ECO:0000313" key="2">
    <source>
        <dbReference type="Proteomes" id="UP000799755"/>
    </source>
</evidence>
<organism evidence="1 2">
    <name type="scientific">Lindgomyces ingoldianus</name>
    <dbReference type="NCBI Taxonomy" id="673940"/>
    <lineage>
        <taxon>Eukaryota</taxon>
        <taxon>Fungi</taxon>
        <taxon>Dikarya</taxon>
        <taxon>Ascomycota</taxon>
        <taxon>Pezizomycotina</taxon>
        <taxon>Dothideomycetes</taxon>
        <taxon>Pleosporomycetidae</taxon>
        <taxon>Pleosporales</taxon>
        <taxon>Lindgomycetaceae</taxon>
        <taxon>Lindgomyces</taxon>
    </lineage>
</organism>
<reference evidence="1" key="1">
    <citation type="journal article" date="2020" name="Stud. Mycol.">
        <title>101 Dothideomycetes genomes: a test case for predicting lifestyles and emergence of pathogens.</title>
        <authorList>
            <person name="Haridas S."/>
            <person name="Albert R."/>
            <person name="Binder M."/>
            <person name="Bloem J."/>
            <person name="Labutti K."/>
            <person name="Salamov A."/>
            <person name="Andreopoulos B."/>
            <person name="Baker S."/>
            <person name="Barry K."/>
            <person name="Bills G."/>
            <person name="Bluhm B."/>
            <person name="Cannon C."/>
            <person name="Castanera R."/>
            <person name="Culley D."/>
            <person name="Daum C."/>
            <person name="Ezra D."/>
            <person name="Gonzalez J."/>
            <person name="Henrissat B."/>
            <person name="Kuo A."/>
            <person name="Liang C."/>
            <person name="Lipzen A."/>
            <person name="Lutzoni F."/>
            <person name="Magnuson J."/>
            <person name="Mondo S."/>
            <person name="Nolan M."/>
            <person name="Ohm R."/>
            <person name="Pangilinan J."/>
            <person name="Park H.-J."/>
            <person name="Ramirez L."/>
            <person name="Alfaro M."/>
            <person name="Sun H."/>
            <person name="Tritt A."/>
            <person name="Yoshinaga Y."/>
            <person name="Zwiers L.-H."/>
            <person name="Turgeon B."/>
            <person name="Goodwin S."/>
            <person name="Spatafora J."/>
            <person name="Crous P."/>
            <person name="Grigoriev I."/>
        </authorList>
    </citation>
    <scope>NUCLEOTIDE SEQUENCE</scope>
    <source>
        <strain evidence="1">ATCC 200398</strain>
    </source>
</reference>
<sequence>MIRLSGNESGHWSDRELKDADVTTMEQCPLCLDGREQNQDRREETNEVGDEKASCRGTGGRGVESKETDQATRKRQNPAGPAVPLPRPQESQAAWPWASFLGSEAWGISLSRALKMKMFTFETERFAPTDTLASNNSSVESLVKTSQRPCYPFAKRCPGMQRRPRPHCGFGQGPLHNQNILSPEPPLREWAKIIERVALAASLETHWSQIPLGARCLCMFHFVPLPPYERLSEHGSGGRGQEASEGTWQLTSLAALPGTVNSRWRDTILERGLYCYIAILLQQEGYYIAAGAL</sequence>
<name>A0ACB6RF89_9PLEO</name>
<dbReference type="EMBL" id="MU003492">
    <property type="protein sequence ID" value="KAF2477871.1"/>
    <property type="molecule type" value="Genomic_DNA"/>
</dbReference>
<accession>A0ACB6RF89</accession>
<evidence type="ECO:0000313" key="1">
    <source>
        <dbReference type="EMBL" id="KAF2477871.1"/>
    </source>
</evidence>
<dbReference type="Proteomes" id="UP000799755">
    <property type="component" value="Unassembled WGS sequence"/>
</dbReference>
<keyword evidence="2" id="KW-1185">Reference proteome</keyword>
<proteinExistence type="predicted"/>
<protein>
    <submittedName>
        <fullName evidence="1">Uncharacterized protein</fullName>
    </submittedName>
</protein>